<dbReference type="FunFam" id="1.20.1090.10:FF:000001">
    <property type="entry name" value="Aldehyde-alcohol dehydrogenase"/>
    <property type="match status" value="1"/>
</dbReference>
<dbReference type="PANTHER" id="PTHR11496:SF102">
    <property type="entry name" value="ALCOHOL DEHYDROGENASE 4"/>
    <property type="match status" value="1"/>
</dbReference>
<dbReference type="Pfam" id="PF25137">
    <property type="entry name" value="ADH_Fe_C"/>
    <property type="match status" value="1"/>
</dbReference>
<dbReference type="Proteomes" id="UP000032233">
    <property type="component" value="Unassembled WGS sequence"/>
</dbReference>
<evidence type="ECO:0000313" key="7">
    <source>
        <dbReference type="EMBL" id="KIX11316.1"/>
    </source>
</evidence>
<evidence type="ECO:0000256" key="4">
    <source>
        <dbReference type="ARBA" id="ARBA00023027"/>
    </source>
</evidence>
<evidence type="ECO:0000256" key="1">
    <source>
        <dbReference type="ARBA" id="ARBA00001962"/>
    </source>
</evidence>
<proteinExistence type="inferred from homology"/>
<dbReference type="Gene3D" id="3.40.50.1970">
    <property type="match status" value="1"/>
</dbReference>
<organism evidence="7 8">
    <name type="scientific">Dethiosulfatarculus sandiegensis</name>
    <dbReference type="NCBI Taxonomy" id="1429043"/>
    <lineage>
        <taxon>Bacteria</taxon>
        <taxon>Pseudomonadati</taxon>
        <taxon>Thermodesulfobacteriota</taxon>
        <taxon>Desulfarculia</taxon>
        <taxon>Desulfarculales</taxon>
        <taxon>Desulfarculaceae</taxon>
        <taxon>Dethiosulfatarculus</taxon>
    </lineage>
</organism>
<reference evidence="7 8" key="1">
    <citation type="submission" date="2013-11" db="EMBL/GenBank/DDBJ databases">
        <title>Metagenomic analysis of a methanogenic consortium involved in long chain n-alkane degradation.</title>
        <authorList>
            <person name="Davidova I.A."/>
            <person name="Callaghan A.V."/>
            <person name="Wawrik B."/>
            <person name="Pruitt S."/>
            <person name="Marks C."/>
            <person name="Duncan K.E."/>
            <person name="Suflita J.M."/>
        </authorList>
    </citation>
    <scope>NUCLEOTIDE SEQUENCE [LARGE SCALE GENOMIC DNA]</scope>
    <source>
        <strain evidence="7 8">SPR</strain>
    </source>
</reference>
<dbReference type="InterPro" id="IPR039697">
    <property type="entry name" value="Alcohol_dehydrogenase_Fe"/>
</dbReference>
<evidence type="ECO:0000256" key="3">
    <source>
        <dbReference type="ARBA" id="ARBA00023002"/>
    </source>
</evidence>
<name>A0A0D2J6K4_9BACT</name>
<protein>
    <submittedName>
        <fullName evidence="7">Alcohol dehydrogenase</fullName>
    </submittedName>
</protein>
<feature type="domain" description="Alcohol dehydrogenase iron-type/glycerol dehydrogenase GldA" evidence="5">
    <location>
        <begin position="16"/>
        <end position="182"/>
    </location>
</feature>
<dbReference type="InterPro" id="IPR056798">
    <property type="entry name" value="ADH_Fe_C"/>
</dbReference>
<dbReference type="GO" id="GO:0004022">
    <property type="term" value="F:alcohol dehydrogenase (NAD+) activity"/>
    <property type="evidence" value="ECO:0007669"/>
    <property type="project" value="TreeGrafter"/>
</dbReference>
<dbReference type="FunCoup" id="A0A0D2J6K4">
    <property type="interactions" value="423"/>
</dbReference>
<gene>
    <name evidence="7" type="ORF">X474_23655</name>
</gene>
<dbReference type="NCBIfam" id="NF041833">
    <property type="entry name" value="Fe_ADH_ErcA"/>
    <property type="match status" value="1"/>
</dbReference>
<evidence type="ECO:0000259" key="5">
    <source>
        <dbReference type="Pfam" id="PF00465"/>
    </source>
</evidence>
<dbReference type="CDD" id="cd17814">
    <property type="entry name" value="Fe-ADH-like"/>
    <property type="match status" value="1"/>
</dbReference>
<dbReference type="GO" id="GO:0046872">
    <property type="term" value="F:metal ion binding"/>
    <property type="evidence" value="ECO:0007669"/>
    <property type="project" value="InterPro"/>
</dbReference>
<dbReference type="AlphaFoldDB" id="A0A0D2J6K4"/>
<comment type="similarity">
    <text evidence="2">Belongs to the iron-containing alcohol dehydrogenase family.</text>
</comment>
<dbReference type="EMBL" id="AZAC01000056">
    <property type="protein sequence ID" value="KIX11316.1"/>
    <property type="molecule type" value="Genomic_DNA"/>
</dbReference>
<keyword evidence="8" id="KW-1185">Reference proteome</keyword>
<dbReference type="OrthoDB" id="9778433at2"/>
<dbReference type="InterPro" id="IPR001670">
    <property type="entry name" value="ADH_Fe/GldA"/>
</dbReference>
<sequence length="388" mass="40763">MLESNILAMRKFVAPEFVYGAGALQLAGQYATNLGAGKVLLVSDEGVAKAGWTDLVAESLEQAGLPLVLFTDVSPNPRTKEVMAGTELFKQTGCDAIVAVGGGSPMDLAKGVGIVAANGGHILDYEGADKVGAPIPPLICLPTTAGSSADVSQFCIIANPQKEVKIAIVSKAVVPDVALIDPLTTTTKDPYLTACTGLDALTHAVEAYVSTANSPITDLHALEAIRLVSKYLAQTVAKPKDKMLRAKMMLASLEAGLAFSNAILGAVHAMAHSLGGFLDLPHGECNAILLEHVVEYNFPKARSRYAQVARALGVELTGMSDNELLESLLARLKNLRKQCGVTRTLSQLGVGPKNLSTLAEMAYADVCLVTNPRQAQHADLVAIFQHAL</sequence>
<comment type="cofactor">
    <cofactor evidence="1">
        <name>Fe cation</name>
        <dbReference type="ChEBI" id="CHEBI:24875"/>
    </cofactor>
</comment>
<accession>A0A0D2J6K4</accession>
<dbReference type="Pfam" id="PF00465">
    <property type="entry name" value="Fe-ADH"/>
    <property type="match status" value="1"/>
</dbReference>
<dbReference type="SUPFAM" id="SSF56796">
    <property type="entry name" value="Dehydroquinate synthase-like"/>
    <property type="match status" value="1"/>
</dbReference>
<dbReference type="Gene3D" id="1.20.1090.10">
    <property type="entry name" value="Dehydroquinate synthase-like - alpha domain"/>
    <property type="match status" value="1"/>
</dbReference>
<dbReference type="PATRIC" id="fig|1429043.3.peg.5003"/>
<dbReference type="PANTHER" id="PTHR11496">
    <property type="entry name" value="ALCOHOL DEHYDROGENASE"/>
    <property type="match status" value="1"/>
</dbReference>
<keyword evidence="4" id="KW-0520">NAD</keyword>
<dbReference type="FunFam" id="3.40.50.1970:FF:000003">
    <property type="entry name" value="Alcohol dehydrogenase, iron-containing"/>
    <property type="match status" value="1"/>
</dbReference>
<evidence type="ECO:0000256" key="2">
    <source>
        <dbReference type="ARBA" id="ARBA00007358"/>
    </source>
</evidence>
<comment type="caution">
    <text evidence="7">The sequence shown here is derived from an EMBL/GenBank/DDBJ whole genome shotgun (WGS) entry which is preliminary data.</text>
</comment>
<dbReference type="PROSITE" id="PS00060">
    <property type="entry name" value="ADH_IRON_2"/>
    <property type="match status" value="1"/>
</dbReference>
<keyword evidence="3" id="KW-0560">Oxidoreductase</keyword>
<dbReference type="InterPro" id="IPR018211">
    <property type="entry name" value="ADH_Fe_CS"/>
</dbReference>
<dbReference type="InParanoid" id="A0A0D2J6K4"/>
<evidence type="ECO:0000259" key="6">
    <source>
        <dbReference type="Pfam" id="PF25137"/>
    </source>
</evidence>
<feature type="domain" description="Fe-containing alcohol dehydrogenase-like C-terminal" evidence="6">
    <location>
        <begin position="193"/>
        <end position="387"/>
    </location>
</feature>
<evidence type="ECO:0000313" key="8">
    <source>
        <dbReference type="Proteomes" id="UP000032233"/>
    </source>
</evidence>
<dbReference type="STRING" id="1429043.X474_23655"/>
<dbReference type="RefSeq" id="WP_044351864.1">
    <property type="nucleotide sequence ID" value="NZ_AZAC01000056.1"/>
</dbReference>